<evidence type="ECO:0000313" key="3">
    <source>
        <dbReference type="EMBL" id="CAA6830190.1"/>
    </source>
</evidence>
<dbReference type="InterPro" id="IPR002376">
    <property type="entry name" value="Formyl_transf_N"/>
</dbReference>
<dbReference type="GO" id="GO:0004479">
    <property type="term" value="F:methionyl-tRNA formyltransferase activity"/>
    <property type="evidence" value="ECO:0007669"/>
    <property type="project" value="UniProtKB-EC"/>
</dbReference>
<dbReference type="CDD" id="cd08369">
    <property type="entry name" value="FMT_core"/>
    <property type="match status" value="1"/>
</dbReference>
<dbReference type="AlphaFoldDB" id="A0A6S6ULX4"/>
<feature type="domain" description="Formyl transferase N-terminal" evidence="1">
    <location>
        <begin position="39"/>
        <end position="160"/>
    </location>
</feature>
<dbReference type="CDD" id="cd08702">
    <property type="entry name" value="Arna_FMT_C"/>
    <property type="match status" value="1"/>
</dbReference>
<protein>
    <submittedName>
        <fullName evidence="3">Methionyl-tRNA formyltransferase (EC)</fullName>
        <ecNumber evidence="3">2.1.2.9</ecNumber>
    </submittedName>
</protein>
<dbReference type="EMBL" id="CACVAQ010000540">
    <property type="protein sequence ID" value="CAA6830190.1"/>
    <property type="molecule type" value="Genomic_DNA"/>
</dbReference>
<dbReference type="SUPFAM" id="SSF53328">
    <property type="entry name" value="Formyltransferase"/>
    <property type="match status" value="1"/>
</dbReference>
<dbReference type="SUPFAM" id="SSF50486">
    <property type="entry name" value="FMT C-terminal domain-like"/>
    <property type="match status" value="1"/>
</dbReference>
<name>A0A6S6ULX4_9BACT</name>
<dbReference type="InterPro" id="IPR005793">
    <property type="entry name" value="Formyl_trans_C"/>
</dbReference>
<dbReference type="Pfam" id="PF02911">
    <property type="entry name" value="Formyl_trans_C"/>
    <property type="match status" value="1"/>
</dbReference>
<reference evidence="3" key="1">
    <citation type="submission" date="2020-01" db="EMBL/GenBank/DDBJ databases">
        <authorList>
            <person name="Meier V. D."/>
            <person name="Meier V D."/>
        </authorList>
    </citation>
    <scope>NUCLEOTIDE SEQUENCE</scope>
    <source>
        <strain evidence="3">HLG_WM_MAG_10</strain>
    </source>
</reference>
<dbReference type="GO" id="GO:0005829">
    <property type="term" value="C:cytosol"/>
    <property type="evidence" value="ECO:0007669"/>
    <property type="project" value="TreeGrafter"/>
</dbReference>
<evidence type="ECO:0000259" key="2">
    <source>
        <dbReference type="Pfam" id="PF02911"/>
    </source>
</evidence>
<dbReference type="PANTHER" id="PTHR11138">
    <property type="entry name" value="METHIONYL-TRNA FORMYLTRANSFERASE"/>
    <property type="match status" value="1"/>
</dbReference>
<dbReference type="InterPro" id="IPR011034">
    <property type="entry name" value="Formyl_transferase-like_C_sf"/>
</dbReference>
<dbReference type="PROSITE" id="PS00373">
    <property type="entry name" value="GART"/>
    <property type="match status" value="1"/>
</dbReference>
<dbReference type="Gene3D" id="3.40.50.12230">
    <property type="match status" value="1"/>
</dbReference>
<sequence length="300" mass="34545">MEKIKIGYFADGPWSHLAFKKIIQDKSIEVLFIVPRNDTKDNTLKRFAEEYGIDYISNVHVNRPEFIQKVKDYKPDLLVSMSYNQIFKKEIMNATPHGIINCHAGKLPFYRGRNILNWSLINDEKEFGITVHFVDEGIDTGDIILQRVYPITDKDDYQSLLAIAYEECATIIYDGIKLVQKEDYTRLVQKEIHPVGMYCGQRGVGDECLDWNQTSREIFNFVRAICVPGPMAHTRVKGTDEVLKINKVRLIDQAPVYKGIPGQVIGKTLDGFIVKTKDSFIEILDWNIEEVKLRVGKRLN</sequence>
<keyword evidence="3" id="KW-0808">Transferase</keyword>
<proteinExistence type="predicted"/>
<organism evidence="3">
    <name type="scientific">uncultured Aureispira sp</name>
    <dbReference type="NCBI Taxonomy" id="1331704"/>
    <lineage>
        <taxon>Bacteria</taxon>
        <taxon>Pseudomonadati</taxon>
        <taxon>Bacteroidota</taxon>
        <taxon>Saprospiria</taxon>
        <taxon>Saprospirales</taxon>
        <taxon>Saprospiraceae</taxon>
        <taxon>Aureispira</taxon>
        <taxon>environmental samples</taxon>
    </lineage>
</organism>
<accession>A0A6S6ULX4</accession>
<feature type="domain" description="Formyl transferase C-terminal" evidence="2">
    <location>
        <begin position="206"/>
        <end position="289"/>
    </location>
</feature>
<evidence type="ECO:0000259" key="1">
    <source>
        <dbReference type="Pfam" id="PF00551"/>
    </source>
</evidence>
<dbReference type="InterPro" id="IPR001555">
    <property type="entry name" value="GART_AS"/>
</dbReference>
<dbReference type="PANTHER" id="PTHR11138:SF5">
    <property type="entry name" value="METHIONYL-TRNA FORMYLTRANSFERASE, MITOCHONDRIAL"/>
    <property type="match status" value="1"/>
</dbReference>
<dbReference type="Pfam" id="PF00551">
    <property type="entry name" value="Formyl_trans_N"/>
    <property type="match status" value="1"/>
</dbReference>
<dbReference type="EC" id="2.1.2.9" evidence="3"/>
<dbReference type="InterPro" id="IPR036477">
    <property type="entry name" value="Formyl_transf_N_sf"/>
</dbReference>
<gene>
    <name evidence="3" type="ORF">HELGO_WM26851</name>
</gene>